<dbReference type="CDD" id="cd00077">
    <property type="entry name" value="HDc"/>
    <property type="match status" value="1"/>
</dbReference>
<evidence type="ECO:0000256" key="1">
    <source>
        <dbReference type="ARBA" id="ARBA00022722"/>
    </source>
</evidence>
<dbReference type="SUPFAM" id="SSF109604">
    <property type="entry name" value="HD-domain/PDEase-like"/>
    <property type="match status" value="1"/>
</dbReference>
<comment type="similarity">
    <text evidence="5">Belongs to the RNase Y family.</text>
</comment>
<proteinExistence type="inferred from homology"/>
<dbReference type="PROSITE" id="PS50084">
    <property type="entry name" value="KH_TYPE_1"/>
    <property type="match status" value="1"/>
</dbReference>
<dbReference type="Pfam" id="PF00013">
    <property type="entry name" value="KH_1"/>
    <property type="match status" value="1"/>
</dbReference>
<dbReference type="GO" id="GO:0006402">
    <property type="term" value="P:mRNA catabolic process"/>
    <property type="evidence" value="ECO:0007669"/>
    <property type="project" value="UniProtKB-UniRule"/>
</dbReference>
<evidence type="ECO:0000256" key="5">
    <source>
        <dbReference type="HAMAP-Rule" id="MF_00335"/>
    </source>
</evidence>
<dbReference type="EC" id="3.1.-.-" evidence="5 6"/>
<dbReference type="InterPro" id="IPR006674">
    <property type="entry name" value="HD_domain"/>
</dbReference>
<comment type="function">
    <text evidence="5">Endoribonuclease that initiates mRNA decay.</text>
</comment>
<name>A0A285NK80_9AQUI</name>
<dbReference type="SUPFAM" id="SSF54791">
    <property type="entry name" value="Eukaryotic type KH-domain (KH-domain type I)"/>
    <property type="match status" value="1"/>
</dbReference>
<dbReference type="PROSITE" id="PS51831">
    <property type="entry name" value="HD"/>
    <property type="match status" value="1"/>
</dbReference>
<evidence type="ECO:0000256" key="3">
    <source>
        <dbReference type="ARBA" id="ARBA00022801"/>
    </source>
</evidence>
<dbReference type="GO" id="GO:0016787">
    <property type="term" value="F:hydrolase activity"/>
    <property type="evidence" value="ECO:0007669"/>
    <property type="project" value="UniProtKB-KW"/>
</dbReference>
<dbReference type="RefSeq" id="WP_097000756.1">
    <property type="nucleotide sequence ID" value="NZ_OBEI01000007.1"/>
</dbReference>
<accession>A0A285NK80</accession>
<dbReference type="InterPro" id="IPR006675">
    <property type="entry name" value="HDIG_dom"/>
</dbReference>
<feature type="coiled-coil region" evidence="7">
    <location>
        <begin position="30"/>
        <end position="224"/>
    </location>
</feature>
<keyword evidence="7" id="KW-0175">Coiled coil</keyword>
<protein>
    <recommendedName>
        <fullName evidence="5 6">Ribonuclease Y</fullName>
        <shortName evidence="5">RNase Y</shortName>
        <ecNumber evidence="5 6">3.1.-.-</ecNumber>
    </recommendedName>
</protein>
<dbReference type="InterPro" id="IPR003607">
    <property type="entry name" value="HD/PDEase_dom"/>
</dbReference>
<keyword evidence="2 5" id="KW-0255">Endonuclease</keyword>
<dbReference type="InterPro" id="IPR036612">
    <property type="entry name" value="KH_dom_type_1_sf"/>
</dbReference>
<keyword evidence="10" id="KW-1185">Reference proteome</keyword>
<evidence type="ECO:0000313" key="10">
    <source>
        <dbReference type="Proteomes" id="UP000219036"/>
    </source>
</evidence>
<dbReference type="HAMAP" id="MF_00335">
    <property type="entry name" value="RNase_Y"/>
    <property type="match status" value="1"/>
</dbReference>
<dbReference type="Proteomes" id="UP000219036">
    <property type="component" value="Unassembled WGS sequence"/>
</dbReference>
<dbReference type="Gene3D" id="3.30.1370.10">
    <property type="entry name" value="K Homology domain, type 1"/>
    <property type="match status" value="1"/>
</dbReference>
<dbReference type="SMART" id="SM00471">
    <property type="entry name" value="HDc"/>
    <property type="match status" value="1"/>
</dbReference>
<dbReference type="SMART" id="SM00322">
    <property type="entry name" value="KH"/>
    <property type="match status" value="1"/>
</dbReference>
<reference evidence="10" key="1">
    <citation type="submission" date="2017-09" db="EMBL/GenBank/DDBJ databases">
        <authorList>
            <person name="Varghese N."/>
            <person name="Submissions S."/>
        </authorList>
    </citation>
    <scope>NUCLEOTIDE SEQUENCE [LARGE SCALE GENOMIC DNA]</scope>
    <source>
        <strain evidence="10">DSM 15103</strain>
    </source>
</reference>
<dbReference type="GO" id="GO:0003723">
    <property type="term" value="F:RNA binding"/>
    <property type="evidence" value="ECO:0007669"/>
    <property type="project" value="UniProtKB-UniRule"/>
</dbReference>
<evidence type="ECO:0000313" key="9">
    <source>
        <dbReference type="EMBL" id="SNZ09648.1"/>
    </source>
</evidence>
<dbReference type="PANTHER" id="PTHR12826">
    <property type="entry name" value="RIBONUCLEASE Y"/>
    <property type="match status" value="1"/>
</dbReference>
<dbReference type="CDD" id="cd22431">
    <property type="entry name" value="KH-I_RNaseY"/>
    <property type="match status" value="1"/>
</dbReference>
<dbReference type="GO" id="GO:0005886">
    <property type="term" value="C:plasma membrane"/>
    <property type="evidence" value="ECO:0007669"/>
    <property type="project" value="UniProtKB-UniRule"/>
</dbReference>
<evidence type="ECO:0000256" key="4">
    <source>
        <dbReference type="ARBA" id="ARBA00022884"/>
    </source>
</evidence>
<dbReference type="NCBIfam" id="TIGR03319">
    <property type="entry name" value="RNase_Y"/>
    <property type="match status" value="1"/>
</dbReference>
<evidence type="ECO:0000256" key="2">
    <source>
        <dbReference type="ARBA" id="ARBA00022759"/>
    </source>
</evidence>
<dbReference type="InterPro" id="IPR004087">
    <property type="entry name" value="KH_dom"/>
</dbReference>
<dbReference type="PANTHER" id="PTHR12826:SF15">
    <property type="entry name" value="RIBONUCLEASE Y"/>
    <property type="match status" value="1"/>
</dbReference>
<gene>
    <name evidence="5" type="primary">rny</name>
    <name evidence="9" type="ORF">SAMN06265182_1596</name>
</gene>
<dbReference type="Pfam" id="PF12072">
    <property type="entry name" value="RNase_Y_N"/>
    <property type="match status" value="1"/>
</dbReference>
<evidence type="ECO:0000259" key="8">
    <source>
        <dbReference type="PROSITE" id="PS51831"/>
    </source>
</evidence>
<dbReference type="Gene3D" id="1.10.3210.10">
    <property type="entry name" value="Hypothetical protein af1432"/>
    <property type="match status" value="1"/>
</dbReference>
<sequence length="553" mass="63164">MIEVIVGVSALAVGGAAGFAACKATVGKTLKEKEEEAQKIIQEKERITEEAKKKAEQIVKEAEKEARIKAKEIENEALQLKKEQEIIIEKEVLKRKKQLEEELKREREELQNLEKTLMTREAQLEKRIARIEHREEELDKKWEEVKKLEEEIRQIQKEIEEKEEKLKAAEEQYMLEIQRIASMTKEEAREELMKKVEEEAKLEAAKLMKEIEENARKEAEKEAKWNLVTAIQRLAPEITTSYTISVVDLPSNDLKGRIIGREGRNIRAFEMETGVDLIIDDTPDIVTISSFDPLRREIAKESLERLIADGRIHPGRIEEVVSKVKEEMEAKVRKLGEETCLELGFTDVHPELYYYIGKLYYRTSYTQNVLLHTKEVAYLAGMMAAELGLDEKAARRGGLMHDIGKSISHEVGGSHSKVGAELAKRYGEPDVVINAILYHHNDEPARYPEAVLVAAADALSAARPGARREALQSYINRLEKIEAIVNSFENVEKSFAIQAGREVRIIVNAEKLSDEEAYLLTKEIAKRIEKEVEFPGQIKVTTIRESRFVEVAK</sequence>
<evidence type="ECO:0000256" key="7">
    <source>
        <dbReference type="SAM" id="Coils"/>
    </source>
</evidence>
<dbReference type="EMBL" id="OBEI01000007">
    <property type="protein sequence ID" value="SNZ09648.1"/>
    <property type="molecule type" value="Genomic_DNA"/>
</dbReference>
<dbReference type="NCBIfam" id="TIGR00277">
    <property type="entry name" value="HDIG"/>
    <property type="match status" value="1"/>
</dbReference>
<dbReference type="AlphaFoldDB" id="A0A285NK80"/>
<organism evidence="9 10">
    <name type="scientific">Persephonella hydrogeniphila</name>
    <dbReference type="NCBI Taxonomy" id="198703"/>
    <lineage>
        <taxon>Bacteria</taxon>
        <taxon>Pseudomonadati</taxon>
        <taxon>Aquificota</taxon>
        <taxon>Aquificia</taxon>
        <taxon>Aquificales</taxon>
        <taxon>Hydrogenothermaceae</taxon>
        <taxon>Persephonella</taxon>
    </lineage>
</organism>
<evidence type="ECO:0000256" key="6">
    <source>
        <dbReference type="NCBIfam" id="TIGR03319"/>
    </source>
</evidence>
<keyword evidence="3 5" id="KW-0378">Hydrolase</keyword>
<dbReference type="InterPro" id="IPR017705">
    <property type="entry name" value="Ribonuclease_Y"/>
</dbReference>
<dbReference type="GO" id="GO:0004521">
    <property type="term" value="F:RNA endonuclease activity"/>
    <property type="evidence" value="ECO:0007669"/>
    <property type="project" value="UniProtKB-UniRule"/>
</dbReference>
<dbReference type="OrthoDB" id="9803205at2"/>
<keyword evidence="1 5" id="KW-0540">Nuclease</keyword>
<dbReference type="InterPro" id="IPR022711">
    <property type="entry name" value="RNase_Y_N"/>
</dbReference>
<keyword evidence="4 5" id="KW-0694">RNA-binding</keyword>
<dbReference type="InterPro" id="IPR004088">
    <property type="entry name" value="KH_dom_type_1"/>
</dbReference>
<feature type="domain" description="HD" evidence="8">
    <location>
        <begin position="369"/>
        <end position="462"/>
    </location>
</feature>
<dbReference type="Pfam" id="PF01966">
    <property type="entry name" value="HD"/>
    <property type="match status" value="1"/>
</dbReference>